<sequence>MPIARVNGHLFFFVHVPKCGGTSIKRFLDTHGVTAFDGHGATTWSKCTVDHIHADLHTRFVPDRFFDHGFIVFRDPVERLVSSYGMYAGPPGRSLNPANHLLRTWAHVRGRKARSYPFMGREWAIDFDTWVRGVFWIQKRWPYKGNNHFRPQSEFFRAGLRVFFLEDGLDKICRWIGNQAGLGPEIEVPHTNRARTSDVQMTHATRRLIEKHYRADYDLFATLRAEQDGGPALAKDQARAAIVPGGGVGAVKADPKTAG</sequence>
<dbReference type="GO" id="GO:0008146">
    <property type="term" value="F:sulfotransferase activity"/>
    <property type="evidence" value="ECO:0007669"/>
    <property type="project" value="InterPro"/>
</dbReference>
<evidence type="ECO:0000313" key="1">
    <source>
        <dbReference type="EMBL" id="PRY21804.1"/>
    </source>
</evidence>
<dbReference type="InterPro" id="IPR005331">
    <property type="entry name" value="Sulfotransferase"/>
</dbReference>
<dbReference type="Proteomes" id="UP000239480">
    <property type="component" value="Unassembled WGS sequence"/>
</dbReference>
<dbReference type="RefSeq" id="WP_106206335.1">
    <property type="nucleotide sequence ID" value="NZ_PVTD01000008.1"/>
</dbReference>
<dbReference type="AlphaFoldDB" id="A0A2T0RKT7"/>
<dbReference type="Pfam" id="PF03567">
    <property type="entry name" value="Sulfotransfer_2"/>
    <property type="match status" value="1"/>
</dbReference>
<dbReference type="Gene3D" id="3.40.50.300">
    <property type="entry name" value="P-loop containing nucleotide triphosphate hydrolases"/>
    <property type="match status" value="1"/>
</dbReference>
<evidence type="ECO:0000313" key="2">
    <source>
        <dbReference type="Proteomes" id="UP000239480"/>
    </source>
</evidence>
<gene>
    <name evidence="1" type="ORF">CLV78_10875</name>
</gene>
<protein>
    <submittedName>
        <fullName evidence="1">Sulfotransferase family protein</fullName>
    </submittedName>
</protein>
<dbReference type="GO" id="GO:0016020">
    <property type="term" value="C:membrane"/>
    <property type="evidence" value="ECO:0007669"/>
    <property type="project" value="InterPro"/>
</dbReference>
<accession>A0A2T0RKT7</accession>
<dbReference type="SUPFAM" id="SSF52540">
    <property type="entry name" value="P-loop containing nucleoside triphosphate hydrolases"/>
    <property type="match status" value="1"/>
</dbReference>
<reference evidence="1 2" key="1">
    <citation type="submission" date="2018-03" db="EMBL/GenBank/DDBJ databases">
        <title>Genomic Encyclopedia of Archaeal and Bacterial Type Strains, Phase II (KMG-II): from individual species to whole genera.</title>
        <authorList>
            <person name="Goeker M."/>
        </authorList>
    </citation>
    <scope>NUCLEOTIDE SEQUENCE [LARGE SCALE GENOMIC DNA]</scope>
    <source>
        <strain evidence="1 2">DSM 29328</strain>
    </source>
</reference>
<organism evidence="1 2">
    <name type="scientific">Aliiruegeria haliotis</name>
    <dbReference type="NCBI Taxonomy" id="1280846"/>
    <lineage>
        <taxon>Bacteria</taxon>
        <taxon>Pseudomonadati</taxon>
        <taxon>Pseudomonadota</taxon>
        <taxon>Alphaproteobacteria</taxon>
        <taxon>Rhodobacterales</taxon>
        <taxon>Roseobacteraceae</taxon>
        <taxon>Aliiruegeria</taxon>
    </lineage>
</organism>
<keyword evidence="2" id="KW-1185">Reference proteome</keyword>
<proteinExistence type="predicted"/>
<comment type="caution">
    <text evidence="1">The sequence shown here is derived from an EMBL/GenBank/DDBJ whole genome shotgun (WGS) entry which is preliminary data.</text>
</comment>
<dbReference type="OrthoDB" id="7444642at2"/>
<dbReference type="InterPro" id="IPR027417">
    <property type="entry name" value="P-loop_NTPase"/>
</dbReference>
<dbReference type="EMBL" id="PVTD01000008">
    <property type="protein sequence ID" value="PRY21804.1"/>
    <property type="molecule type" value="Genomic_DNA"/>
</dbReference>
<keyword evidence="1" id="KW-0808">Transferase</keyword>
<name>A0A2T0RKT7_9RHOB</name>